<dbReference type="AlphaFoldDB" id="A0A1Y6B870"/>
<keyword evidence="2" id="KW-0813">Transport</keyword>
<comment type="subcellular location">
    <subcellularLocation>
        <location evidence="1">Periplasm</location>
    </subcellularLocation>
</comment>
<dbReference type="SUPFAM" id="SSF53850">
    <property type="entry name" value="Periplasmic binding protein-like II"/>
    <property type="match status" value="1"/>
</dbReference>
<evidence type="ECO:0000256" key="4">
    <source>
        <dbReference type="ARBA" id="ARBA00022764"/>
    </source>
</evidence>
<dbReference type="NCBIfam" id="TIGR01409">
    <property type="entry name" value="TAT_signal_seq"/>
    <property type="match status" value="1"/>
</dbReference>
<evidence type="ECO:0000313" key="5">
    <source>
        <dbReference type="EMBL" id="SME98013.1"/>
    </source>
</evidence>
<dbReference type="InterPro" id="IPR001188">
    <property type="entry name" value="Sperm_putr-bd"/>
</dbReference>
<evidence type="ECO:0000313" key="6">
    <source>
        <dbReference type="Proteomes" id="UP000192917"/>
    </source>
</evidence>
<dbReference type="GO" id="GO:0042597">
    <property type="term" value="C:periplasmic space"/>
    <property type="evidence" value="ECO:0007669"/>
    <property type="project" value="UniProtKB-SubCell"/>
</dbReference>
<dbReference type="PANTHER" id="PTHR30222">
    <property type="entry name" value="SPERMIDINE/PUTRESCINE-BINDING PERIPLASMIC PROTEIN"/>
    <property type="match status" value="1"/>
</dbReference>
<name>A0A1Y6B870_9PROT</name>
<organism evidence="5 6">
    <name type="scientific">Tistlia consotensis USBA 355</name>
    <dbReference type="NCBI Taxonomy" id="560819"/>
    <lineage>
        <taxon>Bacteria</taxon>
        <taxon>Pseudomonadati</taxon>
        <taxon>Pseudomonadota</taxon>
        <taxon>Alphaproteobacteria</taxon>
        <taxon>Rhodospirillales</taxon>
        <taxon>Rhodovibrionaceae</taxon>
        <taxon>Tistlia</taxon>
    </lineage>
</organism>
<dbReference type="PANTHER" id="PTHR30222:SF17">
    <property type="entry name" value="SPERMIDINE_PUTRESCINE-BINDING PERIPLASMIC PROTEIN"/>
    <property type="match status" value="1"/>
</dbReference>
<accession>A0A1Y6B870</accession>
<dbReference type="Pfam" id="PF13416">
    <property type="entry name" value="SBP_bac_8"/>
    <property type="match status" value="1"/>
</dbReference>
<dbReference type="STRING" id="560819.SAMN05428998_102134"/>
<sequence>MSKRELVSRRRIGAGPTRRDFMRTAAGIAAGAAVGGLALPAVVRAEDKIEGELLVETFGGEYSDAVQKYVVAPFEAKYPVKVKLANFGSSSEQLAKIQAGNARVDVSWFGDSRVYLAIKSSAILPLRLENIPNFGQQHEKFQHPAYEVGDGRNYSSAMVWGDRAIAYNSDKIATRPVSWDALLDPQWKGRVALKGSSSAMVQIGALMTGQDFNAIKDLDAIEKKLKALKPNLLKYWGSGSELTQLFATGEVWIADFWRGRVNKLKEDGTPMGYVVPKEGAPSWVDCVVVPRTCANRRAAEAFIDMSLDPEVQKNFVTKGINYAPSNVHTQLSDAERERLGAWPAIFDSAVFVDAAYQATHIDEWNQMANRVKA</sequence>
<dbReference type="RefSeq" id="WP_085121211.1">
    <property type="nucleotide sequence ID" value="NZ_FWZX01000002.1"/>
</dbReference>
<gene>
    <name evidence="5" type="ORF">SAMN05428998_102134</name>
</gene>
<keyword evidence="3" id="KW-0732">Signal</keyword>
<dbReference type="Proteomes" id="UP000192917">
    <property type="component" value="Unassembled WGS sequence"/>
</dbReference>
<evidence type="ECO:0000256" key="3">
    <source>
        <dbReference type="ARBA" id="ARBA00022729"/>
    </source>
</evidence>
<proteinExistence type="predicted"/>
<dbReference type="InterPro" id="IPR006311">
    <property type="entry name" value="TAT_signal"/>
</dbReference>
<dbReference type="InterPro" id="IPR019546">
    <property type="entry name" value="TAT_signal_bac_arc"/>
</dbReference>
<keyword evidence="4" id="KW-0574">Periplasm</keyword>
<dbReference type="PROSITE" id="PS51318">
    <property type="entry name" value="TAT"/>
    <property type="match status" value="1"/>
</dbReference>
<reference evidence="5 6" key="1">
    <citation type="submission" date="2017-04" db="EMBL/GenBank/DDBJ databases">
        <authorList>
            <person name="Afonso C.L."/>
            <person name="Miller P.J."/>
            <person name="Scott M.A."/>
            <person name="Spackman E."/>
            <person name="Goraichik I."/>
            <person name="Dimitrov K.M."/>
            <person name="Suarez D.L."/>
            <person name="Swayne D.E."/>
        </authorList>
    </citation>
    <scope>NUCLEOTIDE SEQUENCE [LARGE SCALE GENOMIC DNA]</scope>
    <source>
        <strain evidence="5 6">USBA 355</strain>
    </source>
</reference>
<dbReference type="EMBL" id="FWZX01000002">
    <property type="protein sequence ID" value="SME98013.1"/>
    <property type="molecule type" value="Genomic_DNA"/>
</dbReference>
<dbReference type="PRINTS" id="PR00909">
    <property type="entry name" value="SPERMDNBNDNG"/>
</dbReference>
<evidence type="ECO:0000256" key="1">
    <source>
        <dbReference type="ARBA" id="ARBA00004418"/>
    </source>
</evidence>
<dbReference type="InterPro" id="IPR006059">
    <property type="entry name" value="SBP"/>
</dbReference>
<dbReference type="GO" id="GO:0015846">
    <property type="term" value="P:polyamine transport"/>
    <property type="evidence" value="ECO:0007669"/>
    <property type="project" value="InterPro"/>
</dbReference>
<dbReference type="Gene3D" id="3.40.190.10">
    <property type="entry name" value="Periplasmic binding protein-like II"/>
    <property type="match status" value="2"/>
</dbReference>
<protein>
    <submittedName>
        <fullName evidence="5">Spermidine/putrescine transport system substrate-binding protein</fullName>
    </submittedName>
</protein>
<dbReference type="GO" id="GO:0019808">
    <property type="term" value="F:polyamine binding"/>
    <property type="evidence" value="ECO:0007669"/>
    <property type="project" value="InterPro"/>
</dbReference>
<evidence type="ECO:0000256" key="2">
    <source>
        <dbReference type="ARBA" id="ARBA00022448"/>
    </source>
</evidence>
<keyword evidence="6" id="KW-1185">Reference proteome</keyword>